<dbReference type="EMBL" id="DSRU01000183">
    <property type="protein sequence ID" value="HFM98613.1"/>
    <property type="molecule type" value="Genomic_DNA"/>
</dbReference>
<evidence type="ECO:0000256" key="4">
    <source>
        <dbReference type="ARBA" id="ARBA00022840"/>
    </source>
</evidence>
<dbReference type="PROSITE" id="PS50893">
    <property type="entry name" value="ABC_TRANSPORTER_2"/>
    <property type="match status" value="1"/>
</dbReference>
<keyword evidence="4 7" id="KW-0067">ATP-binding</keyword>
<dbReference type="PANTHER" id="PTHR43117">
    <property type="entry name" value="OSMOPROTECTANT IMPORT ATP-BINDING PROTEIN OSMV"/>
    <property type="match status" value="1"/>
</dbReference>
<gene>
    <name evidence="7" type="ORF">ENR64_12830</name>
</gene>
<dbReference type="InterPro" id="IPR027417">
    <property type="entry name" value="P-loop_NTPase"/>
</dbReference>
<feature type="domain" description="ABC transporter" evidence="6">
    <location>
        <begin position="2"/>
        <end position="236"/>
    </location>
</feature>
<dbReference type="EC" id="7.6.2.9" evidence="5"/>
<comment type="similarity">
    <text evidence="1">Belongs to the ABC transporter superfamily.</text>
</comment>
<dbReference type="InterPro" id="IPR003593">
    <property type="entry name" value="AAA+_ATPase"/>
</dbReference>
<evidence type="ECO:0000256" key="3">
    <source>
        <dbReference type="ARBA" id="ARBA00022741"/>
    </source>
</evidence>
<reference evidence="7" key="1">
    <citation type="journal article" date="2020" name="mSystems">
        <title>Genome- and Community-Level Interaction Insights into Carbon Utilization and Element Cycling Functions of Hydrothermarchaeota in Hydrothermal Sediment.</title>
        <authorList>
            <person name="Zhou Z."/>
            <person name="Liu Y."/>
            <person name="Xu W."/>
            <person name="Pan J."/>
            <person name="Luo Z.H."/>
            <person name="Li M."/>
        </authorList>
    </citation>
    <scope>NUCLEOTIDE SEQUENCE [LARGE SCALE GENOMIC DNA]</scope>
    <source>
        <strain evidence="7">SpSt-418</strain>
    </source>
</reference>
<proteinExistence type="inferred from homology"/>
<protein>
    <recommendedName>
        <fullName evidence="5">ABC-type quaternary amine transporter</fullName>
        <ecNumber evidence="5">7.6.2.9</ecNumber>
    </recommendedName>
</protein>
<dbReference type="FunFam" id="3.40.50.300:FF:000425">
    <property type="entry name" value="Probable ABC transporter, ATP-binding subunit"/>
    <property type="match status" value="1"/>
</dbReference>
<dbReference type="GO" id="GO:0016887">
    <property type="term" value="F:ATP hydrolysis activity"/>
    <property type="evidence" value="ECO:0007669"/>
    <property type="project" value="InterPro"/>
</dbReference>
<dbReference type="SMART" id="SM00382">
    <property type="entry name" value="AAA"/>
    <property type="match status" value="1"/>
</dbReference>
<name>A0A7C3PF01_9CYAN</name>
<evidence type="ECO:0000256" key="1">
    <source>
        <dbReference type="ARBA" id="ARBA00005417"/>
    </source>
</evidence>
<dbReference type="GO" id="GO:0015418">
    <property type="term" value="F:ABC-type quaternary ammonium compound transporting activity"/>
    <property type="evidence" value="ECO:0007669"/>
    <property type="project" value="UniProtKB-EC"/>
</dbReference>
<dbReference type="SUPFAM" id="SSF52540">
    <property type="entry name" value="P-loop containing nucleoside triphosphate hydrolases"/>
    <property type="match status" value="1"/>
</dbReference>
<evidence type="ECO:0000313" key="7">
    <source>
        <dbReference type="EMBL" id="HFM98613.1"/>
    </source>
</evidence>
<comment type="caution">
    <text evidence="7">The sequence shown here is derived from an EMBL/GenBank/DDBJ whole genome shotgun (WGS) entry which is preliminary data.</text>
</comment>
<dbReference type="InterPro" id="IPR003439">
    <property type="entry name" value="ABC_transporter-like_ATP-bd"/>
</dbReference>
<sequence length="245" mass="27529">MIRFEQVGFEVGGRILLEDLNFDVAAGEFLVLLGRSGSGKTTTMKLINRLINPSCGRVYVEGQATVDWNVIQLRRQIGYVIQETGLFPHFTIERNVGLVPALQGWEPPKIKTRVYELLDLVGLDPHQFCDRYPAQLSGGQRQRVGVARALAADPPIMLMDEPFGALDPITRLDLQQELRRLQQELGKTVVFVTHDIQEAFTLASRIGLMQEGRLVFLGTTQEFQQSAHPEAQTFLRCIPAYRSPP</sequence>
<dbReference type="InterPro" id="IPR017871">
    <property type="entry name" value="ABC_transporter-like_CS"/>
</dbReference>
<dbReference type="PANTHER" id="PTHR43117:SF4">
    <property type="entry name" value="OSMOPROTECTANT IMPORT ATP-BINDING PROTEIN OSMV"/>
    <property type="match status" value="1"/>
</dbReference>
<evidence type="ECO:0000259" key="6">
    <source>
        <dbReference type="PROSITE" id="PS50893"/>
    </source>
</evidence>
<evidence type="ECO:0000256" key="2">
    <source>
        <dbReference type="ARBA" id="ARBA00022448"/>
    </source>
</evidence>
<keyword evidence="2" id="KW-0813">Transport</keyword>
<evidence type="ECO:0000256" key="5">
    <source>
        <dbReference type="ARBA" id="ARBA00066388"/>
    </source>
</evidence>
<dbReference type="GO" id="GO:0005524">
    <property type="term" value="F:ATP binding"/>
    <property type="evidence" value="ECO:0007669"/>
    <property type="project" value="UniProtKB-KW"/>
</dbReference>
<dbReference type="Pfam" id="PF00005">
    <property type="entry name" value="ABC_tran"/>
    <property type="match status" value="1"/>
</dbReference>
<organism evidence="7">
    <name type="scientific">Oscillatoriales cyanobacterium SpSt-418</name>
    <dbReference type="NCBI Taxonomy" id="2282169"/>
    <lineage>
        <taxon>Bacteria</taxon>
        <taxon>Bacillati</taxon>
        <taxon>Cyanobacteriota</taxon>
        <taxon>Cyanophyceae</taxon>
        <taxon>Oscillatoriophycideae</taxon>
        <taxon>Oscillatoriales</taxon>
    </lineage>
</organism>
<dbReference type="Gene3D" id="3.40.50.300">
    <property type="entry name" value="P-loop containing nucleotide triphosphate hydrolases"/>
    <property type="match status" value="1"/>
</dbReference>
<dbReference type="AlphaFoldDB" id="A0A7C3PF01"/>
<keyword evidence="3" id="KW-0547">Nucleotide-binding</keyword>
<accession>A0A7C3PF01</accession>
<dbReference type="PROSITE" id="PS00211">
    <property type="entry name" value="ABC_TRANSPORTER_1"/>
    <property type="match status" value="1"/>
</dbReference>